<proteinExistence type="predicted"/>
<organism evidence="2 3">
    <name type="scientific">Sphingomonas rubra</name>
    <dbReference type="NCBI Taxonomy" id="634430"/>
    <lineage>
        <taxon>Bacteria</taxon>
        <taxon>Pseudomonadati</taxon>
        <taxon>Pseudomonadota</taxon>
        <taxon>Alphaproteobacteria</taxon>
        <taxon>Sphingomonadales</taxon>
        <taxon>Sphingomonadaceae</taxon>
        <taxon>Sphingomonas</taxon>
    </lineage>
</organism>
<dbReference type="OrthoDB" id="7472823at2"/>
<accession>A0A1I5TXJ9</accession>
<keyword evidence="1" id="KW-0732">Signal</keyword>
<dbReference type="RefSeq" id="WP_093333901.1">
    <property type="nucleotide sequence ID" value="NZ_FOXP01000009.1"/>
</dbReference>
<keyword evidence="3" id="KW-1185">Reference proteome</keyword>
<dbReference type="EMBL" id="FOXP01000009">
    <property type="protein sequence ID" value="SFP87347.1"/>
    <property type="molecule type" value="Genomic_DNA"/>
</dbReference>
<feature type="signal peptide" evidence="1">
    <location>
        <begin position="1"/>
        <end position="22"/>
    </location>
</feature>
<evidence type="ECO:0000313" key="3">
    <source>
        <dbReference type="Proteomes" id="UP000199586"/>
    </source>
</evidence>
<dbReference type="AlphaFoldDB" id="A0A1I5TXJ9"/>
<dbReference type="STRING" id="634430.SAMN04488241_109114"/>
<evidence type="ECO:0000256" key="1">
    <source>
        <dbReference type="SAM" id="SignalP"/>
    </source>
</evidence>
<evidence type="ECO:0000313" key="2">
    <source>
        <dbReference type="EMBL" id="SFP87347.1"/>
    </source>
</evidence>
<reference evidence="2 3" key="1">
    <citation type="submission" date="2016-10" db="EMBL/GenBank/DDBJ databases">
        <authorList>
            <person name="de Groot N.N."/>
        </authorList>
    </citation>
    <scope>NUCLEOTIDE SEQUENCE [LARGE SCALE GENOMIC DNA]</scope>
    <source>
        <strain evidence="2 3">CGMCC 1.9113</strain>
    </source>
</reference>
<dbReference type="PROSITE" id="PS51257">
    <property type="entry name" value="PROKAR_LIPOPROTEIN"/>
    <property type="match status" value="1"/>
</dbReference>
<dbReference type="Proteomes" id="UP000199586">
    <property type="component" value="Unassembled WGS sequence"/>
</dbReference>
<protein>
    <recommendedName>
        <fullName evidence="4">Peptidase inhibitor I78 family protein</fullName>
    </recommendedName>
</protein>
<evidence type="ECO:0008006" key="4">
    <source>
        <dbReference type="Google" id="ProtNLM"/>
    </source>
</evidence>
<sequence length="127" mass="12713">MIRSRSTSILPAALLAPLMLVAACGGSPGGNDAAETANVAAPDGNTAATIRDLPAGQRTAVLLRAIRDAGRDCQGVTEATEVTAQGSPPTWAATCEDGNQWIVAIGEGGTATVTNRTELRQAGGKAG</sequence>
<name>A0A1I5TXJ9_9SPHN</name>
<gene>
    <name evidence="2" type="ORF">SAMN04488241_109114</name>
</gene>
<feature type="chain" id="PRO_5011768220" description="Peptidase inhibitor I78 family protein" evidence="1">
    <location>
        <begin position="23"/>
        <end position="127"/>
    </location>
</feature>